<keyword evidence="2" id="KW-1185">Reference proteome</keyword>
<comment type="caution">
    <text evidence="1">The sequence shown here is derived from an EMBL/GenBank/DDBJ whole genome shotgun (WGS) entry which is preliminary data.</text>
</comment>
<dbReference type="EMBL" id="BGZK01001113">
    <property type="protein sequence ID" value="GBP71558.1"/>
    <property type="molecule type" value="Genomic_DNA"/>
</dbReference>
<sequence length="104" mass="11816">MYIILAYARGYAGLDTSQFFPINRSLCQPRLRFRFRSSLRSEFRCPFNFVPSLDLDSDFNPGFSFDSMPAISFGCCPLIILLENYLATALDFDPGLALNSIPDR</sequence>
<protein>
    <submittedName>
        <fullName evidence="1">Uncharacterized protein</fullName>
    </submittedName>
</protein>
<dbReference type="Proteomes" id="UP000299102">
    <property type="component" value="Unassembled WGS sequence"/>
</dbReference>
<reference evidence="1 2" key="1">
    <citation type="journal article" date="2019" name="Commun. Biol.">
        <title>The bagworm genome reveals a unique fibroin gene that provides high tensile strength.</title>
        <authorList>
            <person name="Kono N."/>
            <person name="Nakamura H."/>
            <person name="Ohtoshi R."/>
            <person name="Tomita M."/>
            <person name="Numata K."/>
            <person name="Arakawa K."/>
        </authorList>
    </citation>
    <scope>NUCLEOTIDE SEQUENCE [LARGE SCALE GENOMIC DNA]</scope>
</reference>
<accession>A0A4C1Y6N1</accession>
<proteinExistence type="predicted"/>
<dbReference type="AlphaFoldDB" id="A0A4C1Y6N1"/>
<evidence type="ECO:0000313" key="2">
    <source>
        <dbReference type="Proteomes" id="UP000299102"/>
    </source>
</evidence>
<evidence type="ECO:0000313" key="1">
    <source>
        <dbReference type="EMBL" id="GBP71558.1"/>
    </source>
</evidence>
<gene>
    <name evidence="1" type="ORF">EVAR_42023_1</name>
</gene>
<organism evidence="1 2">
    <name type="scientific">Eumeta variegata</name>
    <name type="common">Bagworm moth</name>
    <name type="synonym">Eumeta japonica</name>
    <dbReference type="NCBI Taxonomy" id="151549"/>
    <lineage>
        <taxon>Eukaryota</taxon>
        <taxon>Metazoa</taxon>
        <taxon>Ecdysozoa</taxon>
        <taxon>Arthropoda</taxon>
        <taxon>Hexapoda</taxon>
        <taxon>Insecta</taxon>
        <taxon>Pterygota</taxon>
        <taxon>Neoptera</taxon>
        <taxon>Endopterygota</taxon>
        <taxon>Lepidoptera</taxon>
        <taxon>Glossata</taxon>
        <taxon>Ditrysia</taxon>
        <taxon>Tineoidea</taxon>
        <taxon>Psychidae</taxon>
        <taxon>Oiketicinae</taxon>
        <taxon>Eumeta</taxon>
    </lineage>
</organism>
<name>A0A4C1Y6N1_EUMVA</name>